<proteinExistence type="predicted"/>
<reference evidence="4" key="1">
    <citation type="journal article" date="2019" name="Int. J. Syst. Evol. Microbiol.">
        <title>The Global Catalogue of Microorganisms (GCM) 10K type strain sequencing project: providing services to taxonomists for standard genome sequencing and annotation.</title>
        <authorList>
            <consortium name="The Broad Institute Genomics Platform"/>
            <consortium name="The Broad Institute Genome Sequencing Center for Infectious Disease"/>
            <person name="Wu L."/>
            <person name="Ma J."/>
        </authorList>
    </citation>
    <scope>NUCLEOTIDE SEQUENCE [LARGE SCALE GENOMIC DNA]</scope>
    <source>
        <strain evidence="4">CECT 7706</strain>
    </source>
</reference>
<feature type="signal peptide" evidence="2">
    <location>
        <begin position="1"/>
        <end position="20"/>
    </location>
</feature>
<evidence type="ECO:0000313" key="4">
    <source>
        <dbReference type="Proteomes" id="UP001236663"/>
    </source>
</evidence>
<gene>
    <name evidence="3" type="ORF">QWZ15_01950</name>
</gene>
<evidence type="ECO:0000256" key="1">
    <source>
        <dbReference type="SAM" id="MobiDB-lite"/>
    </source>
</evidence>
<name>A0ABT8C3F3_9BACT</name>
<accession>A0ABT8C3F3</accession>
<dbReference type="Proteomes" id="UP001236663">
    <property type="component" value="Unassembled WGS sequence"/>
</dbReference>
<feature type="chain" id="PRO_5045094336" evidence="2">
    <location>
        <begin position="21"/>
        <end position="180"/>
    </location>
</feature>
<comment type="caution">
    <text evidence="3">The sequence shown here is derived from an EMBL/GenBank/DDBJ whole genome shotgun (WGS) entry which is preliminary data.</text>
</comment>
<feature type="compositionally biased region" description="Basic and acidic residues" evidence="1">
    <location>
        <begin position="32"/>
        <end position="45"/>
    </location>
</feature>
<dbReference type="EMBL" id="JAUFQS010000003">
    <property type="protein sequence ID" value="MDN3686579.1"/>
    <property type="molecule type" value="Genomic_DNA"/>
</dbReference>
<dbReference type="RefSeq" id="WP_163384735.1">
    <property type="nucleotide sequence ID" value="NZ_JAUFQS010000003.1"/>
</dbReference>
<dbReference type="PROSITE" id="PS51257">
    <property type="entry name" value="PROKAR_LIPOPROTEIN"/>
    <property type="match status" value="1"/>
</dbReference>
<evidence type="ECO:0000313" key="3">
    <source>
        <dbReference type="EMBL" id="MDN3686579.1"/>
    </source>
</evidence>
<keyword evidence="2" id="KW-0732">Signal</keyword>
<keyword evidence="4" id="KW-1185">Reference proteome</keyword>
<evidence type="ECO:0000256" key="2">
    <source>
        <dbReference type="SAM" id="SignalP"/>
    </source>
</evidence>
<sequence>MRPLFHIFLLSLLASFLISACKSSRQVPQSSEKTESQTPEKETTKTLKTPSGEGIKGQVYWIDGNLMPQATDSGNDSRLGPKKQPVKRTIRIHELTHINEASLGDYLFGDIETPLVAELETDESGYFEVKLPPGKYSIFTKEDKGYFANVFDLDSFIHPITVEKNKWKRTEITIDYKASY</sequence>
<organism evidence="3 4">
    <name type="scientific">Cyclobacterium jeungdonense</name>
    <dbReference type="NCBI Taxonomy" id="708087"/>
    <lineage>
        <taxon>Bacteria</taxon>
        <taxon>Pseudomonadati</taxon>
        <taxon>Bacteroidota</taxon>
        <taxon>Cytophagia</taxon>
        <taxon>Cytophagales</taxon>
        <taxon>Cyclobacteriaceae</taxon>
        <taxon>Cyclobacterium</taxon>
    </lineage>
</organism>
<protein>
    <submittedName>
        <fullName evidence="3">Carboxypeptidase regulatory-like domain-containing protein</fullName>
    </submittedName>
</protein>
<feature type="region of interest" description="Disordered" evidence="1">
    <location>
        <begin position="27"/>
        <end position="55"/>
    </location>
</feature>